<dbReference type="Proteomes" id="UP001412067">
    <property type="component" value="Unassembled WGS sequence"/>
</dbReference>
<evidence type="ECO:0000256" key="4">
    <source>
        <dbReference type="ARBA" id="ARBA00022989"/>
    </source>
</evidence>
<evidence type="ECO:0000313" key="7">
    <source>
        <dbReference type="EMBL" id="KAK8960996.1"/>
    </source>
</evidence>
<evidence type="ECO:0000256" key="3">
    <source>
        <dbReference type="ARBA" id="ARBA00022692"/>
    </source>
</evidence>
<accession>A0ABR2MBG2</accession>
<proteinExistence type="predicted"/>
<keyword evidence="2" id="KW-0813">Transport</keyword>
<dbReference type="InterPro" id="IPR050352">
    <property type="entry name" value="ABCG_transporters"/>
</dbReference>
<evidence type="ECO:0000256" key="2">
    <source>
        <dbReference type="ARBA" id="ARBA00022448"/>
    </source>
</evidence>
<comment type="subcellular location">
    <subcellularLocation>
        <location evidence="1">Membrane</location>
        <topology evidence="1">Multi-pass membrane protein</topology>
    </subcellularLocation>
</comment>
<dbReference type="InterPro" id="IPR003439">
    <property type="entry name" value="ABC_transporter-like_ATP-bd"/>
</dbReference>
<evidence type="ECO:0000256" key="1">
    <source>
        <dbReference type="ARBA" id="ARBA00004141"/>
    </source>
</evidence>
<dbReference type="PANTHER" id="PTHR48041:SF51">
    <property type="entry name" value="ABC TRANSPORTER G FAMILY MEMBER 23"/>
    <property type="match status" value="1"/>
</dbReference>
<dbReference type="InterPro" id="IPR027417">
    <property type="entry name" value="P-loop_NTPase"/>
</dbReference>
<evidence type="ECO:0000259" key="6">
    <source>
        <dbReference type="Pfam" id="PF00005"/>
    </source>
</evidence>
<comment type="caution">
    <text evidence="7">The sequence shown here is derived from an EMBL/GenBank/DDBJ whole genome shotgun (WGS) entry which is preliminary data.</text>
</comment>
<name>A0ABR2MBG2_9ASPA</name>
<evidence type="ECO:0000256" key="5">
    <source>
        <dbReference type="ARBA" id="ARBA00023136"/>
    </source>
</evidence>
<gene>
    <name evidence="7" type="primary">ABCG23</name>
    <name evidence="7" type="ORF">KSP40_PGU011908</name>
</gene>
<keyword evidence="5" id="KW-0472">Membrane</keyword>
<dbReference type="Gene3D" id="3.40.50.300">
    <property type="entry name" value="P-loop containing nucleotide triphosphate hydrolases"/>
    <property type="match status" value="1"/>
</dbReference>
<keyword evidence="3" id="KW-0812">Transmembrane</keyword>
<dbReference type="SUPFAM" id="SSF52540">
    <property type="entry name" value="P-loop containing nucleoside triphosphate hydrolases"/>
    <property type="match status" value="1"/>
</dbReference>
<sequence length="150" mass="16239">MEEHSSLIPTHTLLMTLKDLSYSLPSSKFGHLLPGRRLNAAGILKPVSFARSAQLLAVVGPSGAGKSTLLRVISGKVLRSGFVAGSVSLNGAPVRSPGQLRRLCGFFTQEDNLLPLLTIRETLMFSAKFRLNDAGHREKEQRVNCLMLVG</sequence>
<dbReference type="Pfam" id="PF00005">
    <property type="entry name" value="ABC_tran"/>
    <property type="match status" value="1"/>
</dbReference>
<protein>
    <submittedName>
        <fullName evidence="7">ABC transporter G family member 23</fullName>
    </submittedName>
</protein>
<evidence type="ECO:0000313" key="8">
    <source>
        <dbReference type="Proteomes" id="UP001412067"/>
    </source>
</evidence>
<keyword evidence="8" id="KW-1185">Reference proteome</keyword>
<dbReference type="PANTHER" id="PTHR48041">
    <property type="entry name" value="ABC TRANSPORTER G FAMILY MEMBER 28"/>
    <property type="match status" value="1"/>
</dbReference>
<feature type="domain" description="ABC transporter" evidence="6">
    <location>
        <begin position="51"/>
        <end position="142"/>
    </location>
</feature>
<reference evidence="7 8" key="1">
    <citation type="journal article" date="2022" name="Nat. Plants">
        <title>Genomes of leafy and leafless Platanthera orchids illuminate the evolution of mycoheterotrophy.</title>
        <authorList>
            <person name="Li M.H."/>
            <person name="Liu K.W."/>
            <person name="Li Z."/>
            <person name="Lu H.C."/>
            <person name="Ye Q.L."/>
            <person name="Zhang D."/>
            <person name="Wang J.Y."/>
            <person name="Li Y.F."/>
            <person name="Zhong Z.M."/>
            <person name="Liu X."/>
            <person name="Yu X."/>
            <person name="Liu D.K."/>
            <person name="Tu X.D."/>
            <person name="Liu B."/>
            <person name="Hao Y."/>
            <person name="Liao X.Y."/>
            <person name="Jiang Y.T."/>
            <person name="Sun W.H."/>
            <person name="Chen J."/>
            <person name="Chen Y.Q."/>
            <person name="Ai Y."/>
            <person name="Zhai J.W."/>
            <person name="Wu S.S."/>
            <person name="Zhou Z."/>
            <person name="Hsiao Y.Y."/>
            <person name="Wu W.L."/>
            <person name="Chen Y.Y."/>
            <person name="Lin Y.F."/>
            <person name="Hsu J.L."/>
            <person name="Li C.Y."/>
            <person name="Wang Z.W."/>
            <person name="Zhao X."/>
            <person name="Zhong W.Y."/>
            <person name="Ma X.K."/>
            <person name="Ma L."/>
            <person name="Huang J."/>
            <person name="Chen G.Z."/>
            <person name="Huang M.Z."/>
            <person name="Huang L."/>
            <person name="Peng D.H."/>
            <person name="Luo Y.B."/>
            <person name="Zou S.Q."/>
            <person name="Chen S.P."/>
            <person name="Lan S."/>
            <person name="Tsai W.C."/>
            <person name="Van de Peer Y."/>
            <person name="Liu Z.J."/>
        </authorList>
    </citation>
    <scope>NUCLEOTIDE SEQUENCE [LARGE SCALE GENOMIC DNA]</scope>
    <source>
        <strain evidence="7">Lor288</strain>
    </source>
</reference>
<keyword evidence="4" id="KW-1133">Transmembrane helix</keyword>
<dbReference type="EMBL" id="JBBWWR010000010">
    <property type="protein sequence ID" value="KAK8960996.1"/>
    <property type="molecule type" value="Genomic_DNA"/>
</dbReference>
<organism evidence="7 8">
    <name type="scientific">Platanthera guangdongensis</name>
    <dbReference type="NCBI Taxonomy" id="2320717"/>
    <lineage>
        <taxon>Eukaryota</taxon>
        <taxon>Viridiplantae</taxon>
        <taxon>Streptophyta</taxon>
        <taxon>Embryophyta</taxon>
        <taxon>Tracheophyta</taxon>
        <taxon>Spermatophyta</taxon>
        <taxon>Magnoliopsida</taxon>
        <taxon>Liliopsida</taxon>
        <taxon>Asparagales</taxon>
        <taxon>Orchidaceae</taxon>
        <taxon>Orchidoideae</taxon>
        <taxon>Orchideae</taxon>
        <taxon>Orchidinae</taxon>
        <taxon>Platanthera</taxon>
    </lineage>
</organism>